<dbReference type="EMBL" id="SLWL01000038">
    <property type="protein sequence ID" value="TCO07157.1"/>
    <property type="molecule type" value="Genomic_DNA"/>
</dbReference>
<keyword evidence="2" id="KW-1185">Reference proteome</keyword>
<sequence>MRPGSVVRYQGHIGIALARNEMLGGGVDVLIVFKPSGFFMQRWLPEADIDLVMTAAQNEAAPDGYVLIPEIAGNYRIERRAALHS</sequence>
<evidence type="ECO:0000313" key="2">
    <source>
        <dbReference type="Proteomes" id="UP000294881"/>
    </source>
</evidence>
<gene>
    <name evidence="1" type="ORF">EV666_1385</name>
</gene>
<dbReference type="AlphaFoldDB" id="A0A4R2GGI9"/>
<evidence type="ECO:0000313" key="1">
    <source>
        <dbReference type="EMBL" id="TCO07157.1"/>
    </source>
</evidence>
<accession>A0A4R2GGI9</accession>
<proteinExistence type="predicted"/>
<reference evidence="1 2" key="1">
    <citation type="submission" date="2019-03" db="EMBL/GenBank/DDBJ databases">
        <title>Genomic Encyclopedia of Type Strains, Phase IV (KMG-IV): sequencing the most valuable type-strain genomes for metagenomic binning, comparative biology and taxonomic classification.</title>
        <authorList>
            <person name="Goeker M."/>
        </authorList>
    </citation>
    <scope>NUCLEOTIDE SEQUENCE [LARGE SCALE GENOMIC DNA]</scope>
    <source>
        <strain evidence="1 2">DSM 22958</strain>
    </source>
</reference>
<organism evidence="1 2">
    <name type="scientific">Camelimonas lactis</name>
    <dbReference type="NCBI Taxonomy" id="659006"/>
    <lineage>
        <taxon>Bacteria</taxon>
        <taxon>Pseudomonadati</taxon>
        <taxon>Pseudomonadota</taxon>
        <taxon>Alphaproteobacteria</taxon>
        <taxon>Hyphomicrobiales</taxon>
        <taxon>Chelatococcaceae</taxon>
        <taxon>Camelimonas</taxon>
    </lineage>
</organism>
<name>A0A4R2GGI9_9HYPH</name>
<dbReference type="RefSeq" id="WP_132010979.1">
    <property type="nucleotide sequence ID" value="NZ_JBHUNN010000002.1"/>
</dbReference>
<protein>
    <submittedName>
        <fullName evidence="1">Uncharacterized protein</fullName>
    </submittedName>
</protein>
<comment type="caution">
    <text evidence="1">The sequence shown here is derived from an EMBL/GenBank/DDBJ whole genome shotgun (WGS) entry which is preliminary data.</text>
</comment>
<dbReference type="Proteomes" id="UP000294881">
    <property type="component" value="Unassembled WGS sequence"/>
</dbReference>